<dbReference type="EMBL" id="CAJOBI010366920">
    <property type="protein sequence ID" value="CAF5228538.1"/>
    <property type="molecule type" value="Genomic_DNA"/>
</dbReference>
<dbReference type="AlphaFoldDB" id="A0A8S3KA84"/>
<sequence length="65" mass="7585">QEAGYFKGKSWLRQVEISKQMIKHNVKRRIRRANDEKNKPLLLPIRNNTAVTSVTLHRSNTVTVN</sequence>
<reference evidence="1" key="1">
    <citation type="submission" date="2021-02" db="EMBL/GenBank/DDBJ databases">
        <authorList>
            <person name="Nowell W R."/>
        </authorList>
    </citation>
    <scope>NUCLEOTIDE SEQUENCE</scope>
</reference>
<evidence type="ECO:0000313" key="1">
    <source>
        <dbReference type="EMBL" id="CAF5228538.1"/>
    </source>
</evidence>
<protein>
    <submittedName>
        <fullName evidence="1">Uncharacterized protein</fullName>
    </submittedName>
</protein>
<proteinExistence type="predicted"/>
<name>A0A8S3KA84_9BILA</name>
<gene>
    <name evidence="1" type="ORF">SMN809_LOCUS85807</name>
</gene>
<organism evidence="1 2">
    <name type="scientific">Rotaria magnacalcarata</name>
    <dbReference type="NCBI Taxonomy" id="392030"/>
    <lineage>
        <taxon>Eukaryota</taxon>
        <taxon>Metazoa</taxon>
        <taxon>Spiralia</taxon>
        <taxon>Gnathifera</taxon>
        <taxon>Rotifera</taxon>
        <taxon>Eurotatoria</taxon>
        <taxon>Bdelloidea</taxon>
        <taxon>Philodinida</taxon>
        <taxon>Philodinidae</taxon>
        <taxon>Rotaria</taxon>
    </lineage>
</organism>
<accession>A0A8S3KA84</accession>
<comment type="caution">
    <text evidence="1">The sequence shown here is derived from an EMBL/GenBank/DDBJ whole genome shotgun (WGS) entry which is preliminary data.</text>
</comment>
<dbReference type="Proteomes" id="UP000676336">
    <property type="component" value="Unassembled WGS sequence"/>
</dbReference>
<feature type="non-terminal residue" evidence="1">
    <location>
        <position position="1"/>
    </location>
</feature>
<evidence type="ECO:0000313" key="2">
    <source>
        <dbReference type="Proteomes" id="UP000676336"/>
    </source>
</evidence>